<proteinExistence type="predicted"/>
<name>A0A4C2ACR5_EUMVA</name>
<dbReference type="AlphaFoldDB" id="A0A4C2ACR5"/>
<comment type="caution">
    <text evidence="2">The sequence shown here is derived from an EMBL/GenBank/DDBJ whole genome shotgun (WGS) entry which is preliminary data.</text>
</comment>
<evidence type="ECO:0000313" key="3">
    <source>
        <dbReference type="Proteomes" id="UP000299102"/>
    </source>
</evidence>
<evidence type="ECO:0000256" key="1">
    <source>
        <dbReference type="SAM" id="MobiDB-lite"/>
    </source>
</evidence>
<feature type="compositionally biased region" description="Polar residues" evidence="1">
    <location>
        <begin position="69"/>
        <end position="91"/>
    </location>
</feature>
<dbReference type="EMBL" id="BGZK01003143">
    <property type="protein sequence ID" value="GBP98436.1"/>
    <property type="molecule type" value="Genomic_DNA"/>
</dbReference>
<gene>
    <name evidence="2" type="ORF">EVAR_9230_1</name>
</gene>
<dbReference type="OrthoDB" id="10022108at2759"/>
<feature type="region of interest" description="Disordered" evidence="1">
    <location>
        <begin position="28"/>
        <end position="102"/>
    </location>
</feature>
<accession>A0A4C2ACR5</accession>
<feature type="compositionally biased region" description="Basic and acidic residues" evidence="1">
    <location>
        <begin position="1"/>
        <end position="16"/>
    </location>
</feature>
<evidence type="ECO:0000313" key="2">
    <source>
        <dbReference type="EMBL" id="GBP98436.1"/>
    </source>
</evidence>
<protein>
    <submittedName>
        <fullName evidence="2">Uncharacterized protein</fullName>
    </submittedName>
</protein>
<sequence length="456" mass="50070">MSRRVTETMPRRDEVPLQRAQRRVAATLTFPLEAGEGSIEMPRQTETPEGASVAPVGGFAKRVSPCQPSPSAFTSTRPPIQSPASRSQEGSAKTGEPTAANRAAVKITALTREARDELEALRNISREVKTSVCEKLQRIAALALSLEESRSHHILEVEREKTKRARDLEAAEKRLQKTTEHHLDRCLRVETAVANMAAEIKRTQDAIDRMDIPNKLEGLRKTLEIKPTTYAAAAAKPKLQAAAKPQVPGPKIAAAHTLIVSSRCANHTSDQVVKAIREVVLTCVSDDAIKRIETRIKTKSKDLQVSKPEPSLPLIIIRDVLKVNSDAQIVESLKRQNGHTTEGLDWGKVEARVRYRRRARNPRVPSGPRCRPRYTSQKPATCMGVAAATGLGPVASCSARAVLVSAIRNGAENKMTSARTVEAIIQVPRVQTAKLLNPKVHKLHESRLRGRRPFGT</sequence>
<dbReference type="Proteomes" id="UP000299102">
    <property type="component" value="Unassembled WGS sequence"/>
</dbReference>
<organism evidence="2 3">
    <name type="scientific">Eumeta variegata</name>
    <name type="common">Bagworm moth</name>
    <name type="synonym">Eumeta japonica</name>
    <dbReference type="NCBI Taxonomy" id="151549"/>
    <lineage>
        <taxon>Eukaryota</taxon>
        <taxon>Metazoa</taxon>
        <taxon>Ecdysozoa</taxon>
        <taxon>Arthropoda</taxon>
        <taxon>Hexapoda</taxon>
        <taxon>Insecta</taxon>
        <taxon>Pterygota</taxon>
        <taxon>Neoptera</taxon>
        <taxon>Endopterygota</taxon>
        <taxon>Lepidoptera</taxon>
        <taxon>Glossata</taxon>
        <taxon>Ditrysia</taxon>
        <taxon>Tineoidea</taxon>
        <taxon>Psychidae</taxon>
        <taxon>Oiketicinae</taxon>
        <taxon>Eumeta</taxon>
    </lineage>
</organism>
<keyword evidence="3" id="KW-1185">Reference proteome</keyword>
<feature type="region of interest" description="Disordered" evidence="1">
    <location>
        <begin position="1"/>
        <end position="20"/>
    </location>
</feature>
<reference evidence="2 3" key="1">
    <citation type="journal article" date="2019" name="Commun. Biol.">
        <title>The bagworm genome reveals a unique fibroin gene that provides high tensile strength.</title>
        <authorList>
            <person name="Kono N."/>
            <person name="Nakamura H."/>
            <person name="Ohtoshi R."/>
            <person name="Tomita M."/>
            <person name="Numata K."/>
            <person name="Arakawa K."/>
        </authorList>
    </citation>
    <scope>NUCLEOTIDE SEQUENCE [LARGE SCALE GENOMIC DNA]</scope>
</reference>